<keyword evidence="4" id="KW-1185">Reference proteome</keyword>
<organism evidence="3 4">
    <name type="scientific">Spirosoma pollinicola</name>
    <dbReference type="NCBI Taxonomy" id="2057025"/>
    <lineage>
        <taxon>Bacteria</taxon>
        <taxon>Pseudomonadati</taxon>
        <taxon>Bacteroidota</taxon>
        <taxon>Cytophagia</taxon>
        <taxon>Cytophagales</taxon>
        <taxon>Cytophagaceae</taxon>
        <taxon>Spirosoma</taxon>
    </lineage>
</organism>
<feature type="modified residue" description="4-aspartylphosphate" evidence="1">
    <location>
        <position position="53"/>
    </location>
</feature>
<name>A0A2K8ZCL3_9BACT</name>
<accession>A0A2K8ZCL3</accession>
<dbReference type="GO" id="GO:0000160">
    <property type="term" value="P:phosphorelay signal transduction system"/>
    <property type="evidence" value="ECO:0007669"/>
    <property type="project" value="InterPro"/>
</dbReference>
<dbReference type="Proteomes" id="UP000232883">
    <property type="component" value="Chromosome"/>
</dbReference>
<dbReference type="AlphaFoldDB" id="A0A2K8ZCL3"/>
<dbReference type="Gene3D" id="3.40.50.2300">
    <property type="match status" value="1"/>
</dbReference>
<proteinExistence type="predicted"/>
<dbReference type="InterPro" id="IPR011006">
    <property type="entry name" value="CheY-like_superfamily"/>
</dbReference>
<evidence type="ECO:0000313" key="3">
    <source>
        <dbReference type="EMBL" id="AUD07618.1"/>
    </source>
</evidence>
<dbReference type="InterPro" id="IPR052893">
    <property type="entry name" value="TCS_response_regulator"/>
</dbReference>
<dbReference type="PANTHER" id="PTHR44520:SF2">
    <property type="entry name" value="RESPONSE REGULATOR RCP1"/>
    <property type="match status" value="1"/>
</dbReference>
<dbReference type="PANTHER" id="PTHR44520">
    <property type="entry name" value="RESPONSE REGULATOR RCP1-RELATED"/>
    <property type="match status" value="1"/>
</dbReference>
<keyword evidence="1" id="KW-0597">Phosphoprotein</keyword>
<dbReference type="SMART" id="SM00448">
    <property type="entry name" value="REC"/>
    <property type="match status" value="1"/>
</dbReference>
<dbReference type="EMBL" id="CP025096">
    <property type="protein sequence ID" value="AUD07618.1"/>
    <property type="molecule type" value="Genomic_DNA"/>
</dbReference>
<gene>
    <name evidence="3" type="ORF">CWM47_36435</name>
</gene>
<evidence type="ECO:0000313" key="4">
    <source>
        <dbReference type="Proteomes" id="UP000232883"/>
    </source>
</evidence>
<dbReference type="InterPro" id="IPR001789">
    <property type="entry name" value="Sig_transdc_resp-reg_receiver"/>
</dbReference>
<evidence type="ECO:0000256" key="1">
    <source>
        <dbReference type="PROSITE-ProRule" id="PRU00169"/>
    </source>
</evidence>
<feature type="domain" description="Response regulatory" evidence="2">
    <location>
        <begin position="1"/>
        <end position="120"/>
    </location>
</feature>
<sequence length="132" mass="14832">MIPATADRDDQYFFEQALKTLVPSMTIRALYDGEELLAALEQCETVPNLILLDLHMPQVNGFDALAQVRSEVHLKELPVVVLSTSSTEQDRQRALQLGADGFLTKPPILDQISSLFGTFVKEWQLITVTIRF</sequence>
<dbReference type="SUPFAM" id="SSF52172">
    <property type="entry name" value="CheY-like"/>
    <property type="match status" value="1"/>
</dbReference>
<evidence type="ECO:0000259" key="2">
    <source>
        <dbReference type="PROSITE" id="PS50110"/>
    </source>
</evidence>
<dbReference type="KEGG" id="spir:CWM47_36435"/>
<protein>
    <submittedName>
        <fullName evidence="3">Response regulator</fullName>
    </submittedName>
</protein>
<dbReference type="OrthoDB" id="7631574at2"/>
<dbReference type="PROSITE" id="PS50110">
    <property type="entry name" value="RESPONSE_REGULATORY"/>
    <property type="match status" value="1"/>
</dbReference>
<dbReference type="Pfam" id="PF00072">
    <property type="entry name" value="Response_reg"/>
    <property type="match status" value="1"/>
</dbReference>
<reference evidence="3 4" key="1">
    <citation type="submission" date="2017-11" db="EMBL/GenBank/DDBJ databases">
        <title>Taxonomic description and genome sequences of Spirosoma HA7 sp. nov., isolated from pollen microhabitat of Corylus avellana.</title>
        <authorList>
            <person name="Ambika Manirajan B."/>
            <person name="Suarez C."/>
            <person name="Ratering S."/>
            <person name="Geissler-Plaum R."/>
            <person name="Cardinale M."/>
            <person name="Sylvia S."/>
        </authorList>
    </citation>
    <scope>NUCLEOTIDE SEQUENCE [LARGE SCALE GENOMIC DNA]</scope>
    <source>
        <strain evidence="3 4">HA7</strain>
    </source>
</reference>